<evidence type="ECO:0000313" key="1">
    <source>
        <dbReference type="EMBL" id="SMC81406.1"/>
    </source>
</evidence>
<dbReference type="EMBL" id="FWXZ01000006">
    <property type="protein sequence ID" value="SMC81406.1"/>
    <property type="molecule type" value="Genomic_DNA"/>
</dbReference>
<gene>
    <name evidence="1" type="ORF">SAMN06297397_2691</name>
</gene>
<proteinExistence type="predicted"/>
<organism evidence="1 2">
    <name type="scientific">Aristaeella lactis</name>
    <dbReference type="NCBI Taxonomy" id="3046383"/>
    <lineage>
        <taxon>Bacteria</taxon>
        <taxon>Bacillati</taxon>
        <taxon>Bacillota</taxon>
        <taxon>Clostridia</taxon>
        <taxon>Eubacteriales</taxon>
        <taxon>Aristaeellaceae</taxon>
        <taxon>Aristaeella</taxon>
    </lineage>
</organism>
<comment type="caution">
    <text evidence="1">The sequence shown here is derived from an EMBL/GenBank/DDBJ whole genome shotgun (WGS) entry which is preliminary data.</text>
</comment>
<evidence type="ECO:0000313" key="2">
    <source>
        <dbReference type="Proteomes" id="UP000192328"/>
    </source>
</evidence>
<protein>
    <submittedName>
        <fullName evidence="1">Uncharacterized protein</fullName>
    </submittedName>
</protein>
<accession>A0AC61PPA5</accession>
<reference evidence="1" key="1">
    <citation type="submission" date="2017-04" db="EMBL/GenBank/DDBJ databases">
        <authorList>
            <person name="Varghese N."/>
            <person name="Submissions S."/>
        </authorList>
    </citation>
    <scope>NUCLEOTIDE SEQUENCE</scope>
    <source>
        <strain evidence="1">WTE2008</strain>
    </source>
</reference>
<dbReference type="Proteomes" id="UP000192328">
    <property type="component" value="Unassembled WGS sequence"/>
</dbReference>
<name>A0AC61PPA5_9FIRM</name>
<sequence length="265" mass="29085">MKKLHFLIVAILCVFLISGCASVQHASDTVDEPKPSDQIPEATTAPQSFGLALVYGKPEAKTGEKIYSESYRKFPLDAAVMLDYITDNSTAFVGAQNIASSHHHIIDTDERKNTAEARYNSAVQGDFTLYAYDVQYDGARAWFDPSDPLVVYTCSGNGLISVAKPGTNWVSEISFAGAVPMVSLTVTCRDGEKELSTQTLQAAEMDVNMTYQVPDGTDNVKVVSFDAEGNIIEQEILKSGNYVYNVWYDIGGFFLGYKALNLKWP</sequence>
<keyword evidence="2" id="KW-1185">Reference proteome</keyword>